<evidence type="ECO:0000256" key="2">
    <source>
        <dbReference type="SAM" id="Phobius"/>
    </source>
</evidence>
<keyword evidence="2" id="KW-1133">Transmembrane helix</keyword>
<dbReference type="RefSeq" id="WP_289954795.1">
    <property type="nucleotide sequence ID" value="NZ_JAUEMJ010000001.1"/>
</dbReference>
<dbReference type="EMBL" id="JAUEMJ010000001">
    <property type="protein sequence ID" value="MDN3238712.1"/>
    <property type="molecule type" value="Genomic_DNA"/>
</dbReference>
<keyword evidence="2" id="KW-0472">Membrane</keyword>
<sequence>MSDPAAHYSAQPQPSQPQAQAQAQAQPVYQQLLPSGPDRPTPIGLGLAGAGLLLIAIGSLIPQVSFGGSDADEVGVFGIDTAGVGLPGLAPALVLAVLAGWAAAGVKPGLQWAAKLGGIGLAAITIAAALHPVIEFNNAFSSEAWEDADIDVKASAGGGIWLYILAAALLAASIFLMRWSPPKQPAQPQYAQQPYQQQPPQTMQMTVQPQPPQQQQPGNAWPGHNPQQ</sequence>
<feature type="transmembrane region" description="Helical" evidence="2">
    <location>
        <begin position="154"/>
        <end position="177"/>
    </location>
</feature>
<accession>A0ABT7YJD5</accession>
<evidence type="ECO:0000256" key="1">
    <source>
        <dbReference type="SAM" id="MobiDB-lite"/>
    </source>
</evidence>
<feature type="transmembrane region" description="Helical" evidence="2">
    <location>
        <begin position="116"/>
        <end position="134"/>
    </location>
</feature>
<feature type="compositionally biased region" description="Low complexity" evidence="1">
    <location>
        <begin position="186"/>
        <end position="208"/>
    </location>
</feature>
<feature type="region of interest" description="Disordered" evidence="1">
    <location>
        <begin position="183"/>
        <end position="228"/>
    </location>
</feature>
<protein>
    <submittedName>
        <fullName evidence="3">Uncharacterized protein</fullName>
    </submittedName>
</protein>
<comment type="caution">
    <text evidence="3">The sequence shown here is derived from an EMBL/GenBank/DDBJ whole genome shotgun (WGS) entry which is preliminary data.</text>
</comment>
<evidence type="ECO:0000313" key="4">
    <source>
        <dbReference type="Proteomes" id="UP001171902"/>
    </source>
</evidence>
<dbReference type="Proteomes" id="UP001171902">
    <property type="component" value="Unassembled WGS sequence"/>
</dbReference>
<keyword evidence="4" id="KW-1185">Reference proteome</keyword>
<reference evidence="3" key="1">
    <citation type="submission" date="2023-06" db="EMBL/GenBank/DDBJ databases">
        <title>Gycomyces niveus sp.nov., a novel actinomycete isolated from soil in Shouguang.</title>
        <authorList>
            <person name="Yang X."/>
            <person name="Zhao J."/>
        </authorList>
    </citation>
    <scope>NUCLEOTIDE SEQUENCE</scope>
    <source>
        <strain evidence="3">NEAU C2</strain>
    </source>
</reference>
<gene>
    <name evidence="3" type="ORF">QWI33_03155</name>
</gene>
<feature type="region of interest" description="Disordered" evidence="1">
    <location>
        <begin position="1"/>
        <end position="28"/>
    </location>
</feature>
<keyword evidence="2" id="KW-0812">Transmembrane</keyword>
<name>A0ABT7YJD5_9ACTN</name>
<evidence type="ECO:0000313" key="3">
    <source>
        <dbReference type="EMBL" id="MDN3238712.1"/>
    </source>
</evidence>
<organism evidence="3 4">
    <name type="scientific">Glycomyces tritici</name>
    <dbReference type="NCBI Taxonomy" id="2665176"/>
    <lineage>
        <taxon>Bacteria</taxon>
        <taxon>Bacillati</taxon>
        <taxon>Actinomycetota</taxon>
        <taxon>Actinomycetes</taxon>
        <taxon>Glycomycetales</taxon>
        <taxon>Glycomycetaceae</taxon>
        <taxon>Glycomyces</taxon>
    </lineage>
</organism>
<feature type="transmembrane region" description="Helical" evidence="2">
    <location>
        <begin position="84"/>
        <end position="104"/>
    </location>
</feature>
<proteinExistence type="predicted"/>
<feature type="transmembrane region" description="Helical" evidence="2">
    <location>
        <begin position="43"/>
        <end position="64"/>
    </location>
</feature>